<dbReference type="Proteomes" id="UP000001171">
    <property type="component" value="Chromosome"/>
</dbReference>
<dbReference type="eggNOG" id="ENOG5033FHQ">
    <property type="taxonomic scope" value="Bacteria"/>
</dbReference>
<gene>
    <name evidence="3" type="ordered locus">IL1588</name>
</gene>
<reference evidence="3 4" key="1">
    <citation type="journal article" date="2004" name="Proc. Natl. Acad. Sci. U.S.A.">
        <title>Genome sequence of the deep-sea gamma-proteobacterium Idiomarina loihiensis reveals amino acid fermentation as a source of carbon and energy.</title>
        <authorList>
            <person name="Hou S."/>
            <person name="Saw J.H."/>
            <person name="Lee K.S."/>
            <person name="Freitas T.A."/>
            <person name="Belisle C."/>
            <person name="Kawarabayasi Y."/>
            <person name="Donachie S.P."/>
            <person name="Pikina A."/>
            <person name="Galperin M.Y."/>
            <person name="Koonin E.V."/>
            <person name="Makarova K.S."/>
            <person name="Omelchenko M.V."/>
            <person name="Sorokin A."/>
            <person name="Wolf Y.I."/>
            <person name="Li Q.X."/>
            <person name="Keum Y.S."/>
            <person name="Campbell S."/>
            <person name="Denery J."/>
            <person name="Aizawa S."/>
            <person name="Shibata S."/>
            <person name="Malahoff A."/>
            <person name="Alam M."/>
        </authorList>
    </citation>
    <scope>NUCLEOTIDE SEQUENCE [LARGE SCALE GENOMIC DNA]</scope>
    <source>
        <strain evidence="4">ATCC BAA-735 / DSM 15497 / L2-TR</strain>
    </source>
</reference>
<dbReference type="HOGENOM" id="CLU_1064665_0_0_6"/>
<feature type="transmembrane region" description="Helical" evidence="2">
    <location>
        <begin position="21"/>
        <end position="43"/>
    </location>
</feature>
<dbReference type="OrthoDB" id="8914075at2"/>
<keyword evidence="2" id="KW-0812">Transmembrane</keyword>
<keyword evidence="4" id="KW-1185">Reference proteome</keyword>
<keyword evidence="2" id="KW-1133">Transmembrane helix</keyword>
<proteinExistence type="predicted"/>
<dbReference type="STRING" id="283942.IL1588"/>
<organism evidence="3 4">
    <name type="scientific">Idiomarina loihiensis (strain ATCC BAA-735 / DSM 15497 / L2-TR)</name>
    <dbReference type="NCBI Taxonomy" id="283942"/>
    <lineage>
        <taxon>Bacteria</taxon>
        <taxon>Pseudomonadati</taxon>
        <taxon>Pseudomonadota</taxon>
        <taxon>Gammaproteobacteria</taxon>
        <taxon>Alteromonadales</taxon>
        <taxon>Idiomarinaceae</taxon>
        <taxon>Idiomarina</taxon>
    </lineage>
</organism>
<dbReference type="AlphaFoldDB" id="Q5QUI7"/>
<evidence type="ECO:0000313" key="3">
    <source>
        <dbReference type="EMBL" id="AAV82424.1"/>
    </source>
</evidence>
<keyword evidence="2" id="KW-0472">Membrane</keyword>
<accession>Q5QUI7</accession>
<dbReference type="KEGG" id="ilo:IL1588"/>
<dbReference type="RefSeq" id="WP_011234828.1">
    <property type="nucleotide sequence ID" value="NC_006512.1"/>
</dbReference>
<evidence type="ECO:0000256" key="1">
    <source>
        <dbReference type="SAM" id="MobiDB-lite"/>
    </source>
</evidence>
<evidence type="ECO:0000313" key="4">
    <source>
        <dbReference type="Proteomes" id="UP000001171"/>
    </source>
</evidence>
<dbReference type="EMBL" id="AE017340">
    <property type="protein sequence ID" value="AAV82424.1"/>
    <property type="molecule type" value="Genomic_DNA"/>
</dbReference>
<sequence>MFSDLFASSRSVFKERVSSPLYGAIVISWLLWNWQIPYLTLFVSEENLDSDKISWIAENHSNWVLLVLYPALSAFALVLVMPFFTNGAYWVSLRFRKWRIDSQQSIEKKTLLTLEQSIALREEVLAQEERIEKMLEAKNREIKQLSTQIADLEDRLKSEDESEEARQTRTEKHSPHYVDDDENAKELAKKIFNSHKANKTFEKAIEFIQGGYSGLLQENEVDSRSLAFLEANNVIENTGEGQYRFSDFGKKVLRVYTDFEI</sequence>
<feature type="transmembrane region" description="Helical" evidence="2">
    <location>
        <begin position="63"/>
        <end position="91"/>
    </location>
</feature>
<feature type="region of interest" description="Disordered" evidence="1">
    <location>
        <begin position="153"/>
        <end position="177"/>
    </location>
</feature>
<name>Q5QUI7_IDILO</name>
<dbReference type="GeneID" id="41336765"/>
<protein>
    <submittedName>
        <fullName evidence="3">Predicted membrane protein</fullName>
    </submittedName>
</protein>
<evidence type="ECO:0000256" key="2">
    <source>
        <dbReference type="SAM" id="Phobius"/>
    </source>
</evidence>